<dbReference type="Proteomes" id="UP001139384">
    <property type="component" value="Unassembled WGS sequence"/>
</dbReference>
<dbReference type="AlphaFoldDB" id="A0A9X1PS42"/>
<proteinExistence type="predicted"/>
<protein>
    <submittedName>
        <fullName evidence="1">Uncharacterized protein</fullName>
    </submittedName>
</protein>
<sequence length="101" mass="11332">MSGGEWTIDGIAHALSVPEQRMKFLRDINMTPLTELPAVLDRWVRHVTALEAARPRIEALRGQFQETGQLPAEFEETEESVAAFDELRERTLATTPERGAA</sequence>
<gene>
    <name evidence="1" type="ORF">L0P92_02735</name>
</gene>
<evidence type="ECO:0000313" key="1">
    <source>
        <dbReference type="EMBL" id="MCF1592487.1"/>
    </source>
</evidence>
<dbReference type="RefSeq" id="WP_234760792.1">
    <property type="nucleotide sequence ID" value="NZ_JAKEIP010000005.1"/>
</dbReference>
<comment type="caution">
    <text evidence="1">The sequence shown here is derived from an EMBL/GenBank/DDBJ whole genome shotgun (WGS) entry which is preliminary data.</text>
</comment>
<reference evidence="1" key="1">
    <citation type="submission" date="2022-01" db="EMBL/GenBank/DDBJ databases">
        <title>Draft Genome Sequences of Seven Type Strains of the Genus Streptomyces.</title>
        <authorList>
            <person name="Aziz S."/>
            <person name="Coretto E."/>
            <person name="Chronakova A."/>
            <person name="Sproer C."/>
            <person name="Huber K."/>
            <person name="Nouioui I."/>
            <person name="Gross H."/>
        </authorList>
    </citation>
    <scope>NUCLEOTIDE SEQUENCE</scope>
    <source>
        <strain evidence="1">DSM 103493</strain>
    </source>
</reference>
<dbReference type="EMBL" id="JAKEIP010000005">
    <property type="protein sequence ID" value="MCF1592487.1"/>
    <property type="molecule type" value="Genomic_DNA"/>
</dbReference>
<organism evidence="1 2">
    <name type="scientific">Streptomyces muensis</name>
    <dbReference type="NCBI Taxonomy" id="1077944"/>
    <lineage>
        <taxon>Bacteria</taxon>
        <taxon>Bacillati</taxon>
        <taxon>Actinomycetota</taxon>
        <taxon>Actinomycetes</taxon>
        <taxon>Kitasatosporales</taxon>
        <taxon>Streptomycetaceae</taxon>
        <taxon>Streptomyces</taxon>
    </lineage>
</organism>
<accession>A0A9X1PS42</accession>
<evidence type="ECO:0000313" key="2">
    <source>
        <dbReference type="Proteomes" id="UP001139384"/>
    </source>
</evidence>
<name>A0A9X1PS42_STRM4</name>
<keyword evidence="2" id="KW-1185">Reference proteome</keyword>